<evidence type="ECO:0000313" key="1">
    <source>
        <dbReference type="EMBL" id="KFK27044.1"/>
    </source>
</evidence>
<gene>
    <name evidence="1" type="ordered locus">AALP_Aa8g326800</name>
</gene>
<organism evidence="1 2">
    <name type="scientific">Arabis alpina</name>
    <name type="common">Alpine rock-cress</name>
    <dbReference type="NCBI Taxonomy" id="50452"/>
    <lineage>
        <taxon>Eukaryota</taxon>
        <taxon>Viridiplantae</taxon>
        <taxon>Streptophyta</taxon>
        <taxon>Embryophyta</taxon>
        <taxon>Tracheophyta</taxon>
        <taxon>Spermatophyta</taxon>
        <taxon>Magnoliopsida</taxon>
        <taxon>eudicotyledons</taxon>
        <taxon>Gunneridae</taxon>
        <taxon>Pentapetalae</taxon>
        <taxon>rosids</taxon>
        <taxon>malvids</taxon>
        <taxon>Brassicales</taxon>
        <taxon>Brassicaceae</taxon>
        <taxon>Arabideae</taxon>
        <taxon>Arabis</taxon>
    </lineage>
</organism>
<sequence>MFIGCFKYTITCNQSSFLAIYCLQPFNGFDTLNLSQNLRTQLTRELPIFFALFTTLYSDLQTTFPLYSDPSE</sequence>
<accession>A0A087GAZ2</accession>
<dbReference type="EMBL" id="CM002876">
    <property type="protein sequence ID" value="KFK27044.1"/>
    <property type="molecule type" value="Genomic_DNA"/>
</dbReference>
<protein>
    <submittedName>
        <fullName evidence="1">Uncharacterized protein</fullName>
    </submittedName>
</protein>
<reference evidence="2" key="1">
    <citation type="journal article" date="2015" name="Nat. Plants">
        <title>Genome expansion of Arabis alpina linked with retrotransposition and reduced symmetric DNA methylation.</title>
        <authorList>
            <person name="Willing E.M."/>
            <person name="Rawat V."/>
            <person name="Mandakova T."/>
            <person name="Maumus F."/>
            <person name="James G.V."/>
            <person name="Nordstroem K.J."/>
            <person name="Becker C."/>
            <person name="Warthmann N."/>
            <person name="Chica C."/>
            <person name="Szarzynska B."/>
            <person name="Zytnicki M."/>
            <person name="Albani M.C."/>
            <person name="Kiefer C."/>
            <person name="Bergonzi S."/>
            <person name="Castaings L."/>
            <person name="Mateos J.L."/>
            <person name="Berns M.C."/>
            <person name="Bujdoso N."/>
            <person name="Piofczyk T."/>
            <person name="de Lorenzo L."/>
            <person name="Barrero-Sicilia C."/>
            <person name="Mateos I."/>
            <person name="Piednoel M."/>
            <person name="Hagmann J."/>
            <person name="Chen-Min-Tao R."/>
            <person name="Iglesias-Fernandez R."/>
            <person name="Schuster S.C."/>
            <person name="Alonso-Blanco C."/>
            <person name="Roudier F."/>
            <person name="Carbonero P."/>
            <person name="Paz-Ares J."/>
            <person name="Davis S.J."/>
            <person name="Pecinka A."/>
            <person name="Quesneville H."/>
            <person name="Colot V."/>
            <person name="Lysak M.A."/>
            <person name="Weigel D."/>
            <person name="Coupland G."/>
            <person name="Schneeberger K."/>
        </authorList>
    </citation>
    <scope>NUCLEOTIDE SEQUENCE [LARGE SCALE GENOMIC DNA]</scope>
    <source>
        <strain evidence="2">cv. Pajares</strain>
    </source>
</reference>
<dbReference type="Proteomes" id="UP000029120">
    <property type="component" value="Chromosome 8"/>
</dbReference>
<evidence type="ECO:0000313" key="2">
    <source>
        <dbReference type="Proteomes" id="UP000029120"/>
    </source>
</evidence>
<name>A0A087GAZ2_ARAAL</name>
<dbReference type="Gramene" id="KFK27044">
    <property type="protein sequence ID" value="KFK27044"/>
    <property type="gene ID" value="AALP_AA8G326800"/>
</dbReference>
<dbReference type="AlphaFoldDB" id="A0A087GAZ2"/>
<proteinExistence type="predicted"/>
<keyword evidence="2" id="KW-1185">Reference proteome</keyword>